<feature type="domain" description="CMP/dCMP-type deaminase" evidence="1">
    <location>
        <begin position="36"/>
        <end position="111"/>
    </location>
</feature>
<evidence type="ECO:0000259" key="1">
    <source>
        <dbReference type="Pfam" id="PF00383"/>
    </source>
</evidence>
<gene>
    <name evidence="2" type="ORF">DL762_010066</name>
</gene>
<sequence length="225" mass="24553">MAPPTHDPVTLLKALLSVIEHRIVPLTAQGVSSGSKIFGAAILRKSDLAAVAVATNDDRTSPLLHGEINCIQQFFASPSRPAAPADCVFLARHEPCSLCLSGIAWAGLDNFFHLFTYKDTRDPFAIPHDIRILEEVFRVRAGAADGEGGGEEDDDAALARRPLYNRRNKFFTAYGFAELVAAIGDPAERERWAGEVERVKGLHDGLNKKYQDVKERGVGSASVWK</sequence>
<dbReference type="InterPro" id="IPR016193">
    <property type="entry name" value="Cytidine_deaminase-like"/>
</dbReference>
<dbReference type="InterPro" id="IPR002125">
    <property type="entry name" value="CMP_dCMP_dom"/>
</dbReference>
<comment type="caution">
    <text evidence="2">The sequence shown here is derived from an EMBL/GenBank/DDBJ whole genome shotgun (WGS) entry which is preliminary data.</text>
</comment>
<keyword evidence="3" id="KW-1185">Reference proteome</keyword>
<evidence type="ECO:0000313" key="2">
    <source>
        <dbReference type="EMBL" id="RYO75395.1"/>
    </source>
</evidence>
<protein>
    <recommendedName>
        <fullName evidence="1">CMP/dCMP-type deaminase domain-containing protein</fullName>
    </recommendedName>
</protein>
<dbReference type="SUPFAM" id="SSF53927">
    <property type="entry name" value="Cytidine deaminase-like"/>
    <property type="match status" value="1"/>
</dbReference>
<proteinExistence type="predicted"/>
<dbReference type="Pfam" id="PF00383">
    <property type="entry name" value="dCMP_cyt_deam_1"/>
    <property type="match status" value="1"/>
</dbReference>
<accession>A0ABY0GSL0</accession>
<organism evidence="2 3">
    <name type="scientific">Monosporascus cannonballus</name>
    <dbReference type="NCBI Taxonomy" id="155416"/>
    <lineage>
        <taxon>Eukaryota</taxon>
        <taxon>Fungi</taxon>
        <taxon>Dikarya</taxon>
        <taxon>Ascomycota</taxon>
        <taxon>Pezizomycotina</taxon>
        <taxon>Sordariomycetes</taxon>
        <taxon>Xylariomycetidae</taxon>
        <taxon>Xylariales</taxon>
        <taxon>Xylariales incertae sedis</taxon>
        <taxon>Monosporascus</taxon>
    </lineage>
</organism>
<dbReference type="Gene3D" id="3.40.140.10">
    <property type="entry name" value="Cytidine Deaminase, domain 2"/>
    <property type="match status" value="1"/>
</dbReference>
<reference evidence="2 3" key="1">
    <citation type="submission" date="2018-06" db="EMBL/GenBank/DDBJ databases">
        <title>Complete Genomes of Monosporascus.</title>
        <authorList>
            <person name="Robinson A.J."/>
            <person name="Natvig D.O."/>
        </authorList>
    </citation>
    <scope>NUCLEOTIDE SEQUENCE [LARGE SCALE GENOMIC DNA]</scope>
    <source>
        <strain evidence="2 3">CBS 609.92</strain>
    </source>
</reference>
<name>A0ABY0GSL0_9PEZI</name>
<dbReference type="EMBL" id="QJNS01000704">
    <property type="protein sequence ID" value="RYO75395.1"/>
    <property type="molecule type" value="Genomic_DNA"/>
</dbReference>
<evidence type="ECO:0000313" key="3">
    <source>
        <dbReference type="Proteomes" id="UP000294003"/>
    </source>
</evidence>
<dbReference type="Proteomes" id="UP000294003">
    <property type="component" value="Unassembled WGS sequence"/>
</dbReference>